<evidence type="ECO:0000313" key="20">
    <source>
        <dbReference type="WBParaSite" id="BPAG_0001015501-mRNA-1"/>
    </source>
</evidence>
<dbReference type="GO" id="GO:0000151">
    <property type="term" value="C:ubiquitin ligase complex"/>
    <property type="evidence" value="ECO:0007669"/>
    <property type="project" value="InterPro"/>
</dbReference>
<keyword evidence="11" id="KW-0007">Acetylation</keyword>
<evidence type="ECO:0000256" key="14">
    <source>
        <dbReference type="ARBA" id="ARBA00072779"/>
    </source>
</evidence>
<keyword evidence="12" id="KW-0539">Nucleus</keyword>
<proteinExistence type="inferred from homology"/>
<evidence type="ECO:0000256" key="8">
    <source>
        <dbReference type="ARBA" id="ARBA00022553"/>
    </source>
</evidence>
<dbReference type="Gene3D" id="3.30.40.10">
    <property type="entry name" value="Zinc/RING finger domain, C3HC4 (zinc finger)"/>
    <property type="match status" value="1"/>
</dbReference>
<dbReference type="InterPro" id="IPR019474">
    <property type="entry name" value="Ub_conjug_fac_E4_core"/>
</dbReference>
<evidence type="ECO:0000256" key="5">
    <source>
        <dbReference type="ARBA" id="ARBA00007434"/>
    </source>
</evidence>
<dbReference type="STRING" id="6280.A0A0N4TNR9"/>
<evidence type="ECO:0000313" key="18">
    <source>
        <dbReference type="EMBL" id="VDN91303.1"/>
    </source>
</evidence>
<evidence type="ECO:0000256" key="13">
    <source>
        <dbReference type="ARBA" id="ARBA00056267"/>
    </source>
</evidence>
<feature type="domain" description="U-box" evidence="17">
    <location>
        <begin position="963"/>
        <end position="1036"/>
    </location>
</feature>
<dbReference type="AlphaFoldDB" id="A0A0N4TNR9"/>
<evidence type="ECO:0000256" key="7">
    <source>
        <dbReference type="ARBA" id="ARBA00022490"/>
    </source>
</evidence>
<evidence type="ECO:0000256" key="1">
    <source>
        <dbReference type="ARBA" id="ARBA00000900"/>
    </source>
</evidence>
<sequence>MPSEETTHRSPAEELEELDAKKLRQDCINIMPNGNSNEDIGEDILLGGMDHCVALINNIDGGIKDGEAYKLDRLQNLVSRIFSGENDICLKSLVESTDASTFSSDVDLSVVIDDIFMRSLCNMHKSNIQVMNTSRILGKQLGEPLFDLPLALPEMALHYLITTNEKLSTEGQNQFLMDHERSVISVIQKRLFAQTSFLLRGFYGEKFTAEDMIAVFVRMFYQQQMPETFACNLITYCSDEDMDHGALSEIFNPILDCAQKSMSYQQMSNKCNREVAVYPYSLLKFLVGVKTSSNKRPIADLLVSRIDFISEVYSVLEGHDFARLCYLGPFFEYSTAPADNGSLSVYMPFFDCSQLPEDEQKPMLYNVYQNDLTLVRRHLHQILHQLLANTSSRNRTLDFITRVLSVNIKRRQMNPDHSKLSSDGFMLNFFDVMLSLVEKVTFDKVNTYYMFHPKCRIDFSSETRLKLDLEQTKAFTEMIDTNFEIKFPTECFFLTLQAQHLSISAAIGQLKYLKRNLHEIELGLAELKVQLHRLFALQVREKAMIEAKLERANIFRTRLIRSIMCLEAALYDPVFLHRALEFCSRQLTFLINIINPNFINDGLLPPVAPDLFGVMPEFFLENSLDFIVFLLKNNPVILLESRLDLPEQLLVFICSTHYFNNKFLAAKIVEVLFMVCPAILPAAYQFHLSVINSPLAIDRLFPSLVKFYADVESTGASTEFYDKFNIRRSIQVIFRSLWESTIYRSNITSYARECSPDFIRFVNMVINDATYLLDESLLALKKIHDIESLKESNEWSNLGDEERQMKEDALLEAKRGVRNWLILGRDTLDLFTYLTADAPEPFYEPLLGERLASMLDYNVSQLCGPKCTELKVRDAVRRFMWEPRALLQQIVNVYLNLSSEKFAECIANDERSYSPDVFSMVLSRLTANNIVPINEIELLKNLADMTQRIWKQKAQNEEDFGDDVPDDFRDPVMNTLMTDPVILPSGHKMDRKHIMRHLLSSQTDPFTRQPLSETQLVSDDALKTKIRAWIKEKLASKSK</sequence>
<name>A0A0N4TNR9_BRUPA</name>
<dbReference type="PANTHER" id="PTHR13931">
    <property type="entry name" value="UBIQUITINATION FACTOR E4"/>
    <property type="match status" value="1"/>
</dbReference>
<keyword evidence="9" id="KW-0808">Transferase</keyword>
<dbReference type="Pfam" id="PF04564">
    <property type="entry name" value="U-box"/>
    <property type="match status" value="1"/>
</dbReference>
<evidence type="ECO:0000256" key="9">
    <source>
        <dbReference type="ARBA" id="ARBA00022679"/>
    </source>
</evidence>
<evidence type="ECO:0000256" key="12">
    <source>
        <dbReference type="ARBA" id="ARBA00023242"/>
    </source>
</evidence>
<evidence type="ECO:0000256" key="3">
    <source>
        <dbReference type="ARBA" id="ARBA00004496"/>
    </source>
</evidence>
<keyword evidence="7" id="KW-0963">Cytoplasm</keyword>
<dbReference type="UniPathway" id="UPA00143"/>
<evidence type="ECO:0000256" key="10">
    <source>
        <dbReference type="ARBA" id="ARBA00022786"/>
    </source>
</evidence>
<dbReference type="InterPro" id="IPR003613">
    <property type="entry name" value="Ubox_domain"/>
</dbReference>
<dbReference type="EC" id="2.3.2.27" evidence="6"/>
<dbReference type="GO" id="GO:0005634">
    <property type="term" value="C:nucleus"/>
    <property type="evidence" value="ECO:0007669"/>
    <property type="project" value="UniProtKB-SubCell"/>
</dbReference>
<evidence type="ECO:0000256" key="11">
    <source>
        <dbReference type="ARBA" id="ARBA00022990"/>
    </source>
</evidence>
<protein>
    <recommendedName>
        <fullName evidence="14">Ubiquitin conjugation factor E4 B</fullName>
        <ecNumber evidence="6">2.3.2.27</ecNumber>
    </recommendedName>
    <alternativeName>
        <fullName evidence="16">RING-type E3 ubiquitin transferase E4 B</fullName>
    </alternativeName>
    <alternativeName>
        <fullName evidence="15">Ubiquitin fusion degradation protein 2</fullName>
    </alternativeName>
</protein>
<reference evidence="20" key="1">
    <citation type="submission" date="2017-02" db="UniProtKB">
        <authorList>
            <consortium name="WormBaseParasite"/>
        </authorList>
    </citation>
    <scope>IDENTIFICATION</scope>
</reference>
<keyword evidence="8" id="KW-0597">Phosphoprotein</keyword>
<evidence type="ECO:0000256" key="2">
    <source>
        <dbReference type="ARBA" id="ARBA00004123"/>
    </source>
</evidence>
<dbReference type="SUPFAM" id="SSF57850">
    <property type="entry name" value="RING/U-box"/>
    <property type="match status" value="1"/>
</dbReference>
<dbReference type="Pfam" id="PF10408">
    <property type="entry name" value="Ufd2P_core"/>
    <property type="match status" value="1"/>
</dbReference>
<dbReference type="CDD" id="cd16658">
    <property type="entry name" value="RING-Ubox_UBE4B"/>
    <property type="match status" value="1"/>
</dbReference>
<gene>
    <name evidence="18" type="ORF">BPAG_LOCUS10117</name>
</gene>
<accession>A0A0N4TNR9</accession>
<dbReference type="GO" id="GO:0005737">
    <property type="term" value="C:cytoplasm"/>
    <property type="evidence" value="ECO:0007669"/>
    <property type="project" value="UniProtKB-SubCell"/>
</dbReference>
<evidence type="ECO:0000256" key="4">
    <source>
        <dbReference type="ARBA" id="ARBA00004906"/>
    </source>
</evidence>
<keyword evidence="10" id="KW-0833">Ubl conjugation pathway</keyword>
<comment type="pathway">
    <text evidence="4">Protein modification; protein ubiquitination.</text>
</comment>
<comment type="catalytic activity">
    <reaction evidence="1">
        <text>S-ubiquitinyl-[E2 ubiquitin-conjugating enzyme]-L-cysteine + [acceptor protein]-L-lysine = [E2 ubiquitin-conjugating enzyme]-L-cysteine + N(6)-ubiquitinyl-[acceptor protein]-L-lysine.</text>
        <dbReference type="EC" id="2.3.2.27"/>
    </reaction>
</comment>
<dbReference type="EMBL" id="UZAD01013176">
    <property type="protein sequence ID" value="VDN91303.1"/>
    <property type="molecule type" value="Genomic_DNA"/>
</dbReference>
<evidence type="ECO:0000259" key="17">
    <source>
        <dbReference type="PROSITE" id="PS51698"/>
    </source>
</evidence>
<keyword evidence="19" id="KW-1185">Reference proteome</keyword>
<dbReference type="GO" id="GO:0034450">
    <property type="term" value="F:ubiquitin-ubiquitin ligase activity"/>
    <property type="evidence" value="ECO:0007669"/>
    <property type="project" value="InterPro"/>
</dbReference>
<dbReference type="GO" id="GO:0006511">
    <property type="term" value="P:ubiquitin-dependent protein catabolic process"/>
    <property type="evidence" value="ECO:0007669"/>
    <property type="project" value="InterPro"/>
</dbReference>
<organism evidence="20">
    <name type="scientific">Brugia pahangi</name>
    <name type="common">Filarial nematode worm</name>
    <dbReference type="NCBI Taxonomy" id="6280"/>
    <lineage>
        <taxon>Eukaryota</taxon>
        <taxon>Metazoa</taxon>
        <taxon>Ecdysozoa</taxon>
        <taxon>Nematoda</taxon>
        <taxon>Chromadorea</taxon>
        <taxon>Rhabditida</taxon>
        <taxon>Spirurina</taxon>
        <taxon>Spiruromorpha</taxon>
        <taxon>Filarioidea</taxon>
        <taxon>Onchocercidae</taxon>
        <taxon>Brugia</taxon>
    </lineage>
</organism>
<evidence type="ECO:0000256" key="16">
    <source>
        <dbReference type="ARBA" id="ARBA00083610"/>
    </source>
</evidence>
<evidence type="ECO:0000256" key="6">
    <source>
        <dbReference type="ARBA" id="ARBA00012483"/>
    </source>
</evidence>
<comment type="similarity">
    <text evidence="5">Belongs to the ubiquitin conjugation factor E4 family.</text>
</comment>
<reference evidence="18 19" key="2">
    <citation type="submission" date="2018-11" db="EMBL/GenBank/DDBJ databases">
        <authorList>
            <consortium name="Pathogen Informatics"/>
        </authorList>
    </citation>
    <scope>NUCLEOTIDE SEQUENCE [LARGE SCALE GENOMIC DNA]</scope>
</reference>
<dbReference type="PANTHER" id="PTHR13931:SF2">
    <property type="entry name" value="UBIQUITIN CONJUGATION FACTOR E4 B"/>
    <property type="match status" value="1"/>
</dbReference>
<dbReference type="InterPro" id="IPR013083">
    <property type="entry name" value="Znf_RING/FYVE/PHD"/>
</dbReference>
<comment type="subcellular location">
    <subcellularLocation>
        <location evidence="3">Cytoplasm</location>
    </subcellularLocation>
    <subcellularLocation>
        <location evidence="2">Nucleus</location>
    </subcellularLocation>
</comment>
<dbReference type="PROSITE" id="PS51698">
    <property type="entry name" value="U_BOX"/>
    <property type="match status" value="1"/>
</dbReference>
<dbReference type="WBParaSite" id="BPAG_0001015501-mRNA-1">
    <property type="protein sequence ID" value="BPAG_0001015501-mRNA-1"/>
    <property type="gene ID" value="BPAG_0001015501"/>
</dbReference>
<dbReference type="FunFam" id="3.30.40.10:FF:000060">
    <property type="entry name" value="ubiquitin conjugation factor E4 B"/>
    <property type="match status" value="1"/>
</dbReference>
<dbReference type="Proteomes" id="UP000278627">
    <property type="component" value="Unassembled WGS sequence"/>
</dbReference>
<dbReference type="GO" id="GO:0000209">
    <property type="term" value="P:protein polyubiquitination"/>
    <property type="evidence" value="ECO:0007669"/>
    <property type="project" value="TreeGrafter"/>
</dbReference>
<dbReference type="SMART" id="SM00504">
    <property type="entry name" value="Ubox"/>
    <property type="match status" value="1"/>
</dbReference>
<dbReference type="InterPro" id="IPR045132">
    <property type="entry name" value="UBE4"/>
</dbReference>
<evidence type="ECO:0000313" key="19">
    <source>
        <dbReference type="Proteomes" id="UP000278627"/>
    </source>
</evidence>
<comment type="function">
    <text evidence="13">Ubiquitin-protein ligase that probably functions as an E3 ligase in conjunction with specific E1 and E2 ligases. May also function as an E4 ligase mediating the assembly of polyubiquitin chains on substrates ubiquitinated by another E3 ubiquitin ligase. May regulate myosin assembly in striated muscles together with STUB1 and VCP/p97 by targeting myosin chaperone UNC45B for proteasomal degradation.</text>
</comment>
<evidence type="ECO:0000256" key="15">
    <source>
        <dbReference type="ARBA" id="ARBA00081821"/>
    </source>
</evidence>
<dbReference type="GO" id="GO:0036503">
    <property type="term" value="P:ERAD pathway"/>
    <property type="evidence" value="ECO:0007669"/>
    <property type="project" value="InterPro"/>
</dbReference>